<dbReference type="PROSITE" id="PS01031">
    <property type="entry name" value="SHSP"/>
    <property type="match status" value="1"/>
</dbReference>
<dbReference type="RefSeq" id="WP_027889391.1">
    <property type="nucleotide sequence ID" value="NZ_CALXYH010000085.1"/>
</dbReference>
<keyword evidence="5" id="KW-1185">Reference proteome</keyword>
<dbReference type="Gene3D" id="2.60.40.790">
    <property type="match status" value="1"/>
</dbReference>
<dbReference type="AlphaFoldDB" id="A0A239TX65"/>
<sequence length="149" mass="17242">MFGLVPFMFNNPMNKEENKFPSVFDMFNEPFFQNAFAPMQNMNTFKVDVKDNGDSYELTAELPGTKKEDIQLDYQNDYLTIKAVMNKETDNSDEQQNYICKERYYGTMQRSFYVGQIDKANAKAEYTDGVLKILLPKTTITSSSQITID</sequence>
<dbReference type="CDD" id="cd06471">
    <property type="entry name" value="ACD_LpsHSP_like"/>
    <property type="match status" value="1"/>
</dbReference>
<dbReference type="InterPro" id="IPR002068">
    <property type="entry name" value="A-crystallin/Hsp20_dom"/>
</dbReference>
<evidence type="ECO:0000256" key="1">
    <source>
        <dbReference type="PROSITE-ProRule" id="PRU00285"/>
    </source>
</evidence>
<evidence type="ECO:0000259" key="3">
    <source>
        <dbReference type="PROSITE" id="PS01031"/>
    </source>
</evidence>
<proteinExistence type="inferred from homology"/>
<dbReference type="InterPro" id="IPR008978">
    <property type="entry name" value="HSP20-like_chaperone"/>
</dbReference>
<evidence type="ECO:0000313" key="5">
    <source>
        <dbReference type="Proteomes" id="UP000215383"/>
    </source>
</evidence>
<dbReference type="EMBL" id="LT906446">
    <property type="protein sequence ID" value="SNV01494.1"/>
    <property type="molecule type" value="Genomic_DNA"/>
</dbReference>
<gene>
    <name evidence="4" type="ORF">SAMEA4364220_01451</name>
</gene>
<dbReference type="PANTHER" id="PTHR11527">
    <property type="entry name" value="HEAT-SHOCK PROTEIN 20 FAMILY MEMBER"/>
    <property type="match status" value="1"/>
</dbReference>
<reference evidence="4 5" key="1">
    <citation type="submission" date="2017-06" db="EMBL/GenBank/DDBJ databases">
        <authorList>
            <consortium name="Pathogen Informatics"/>
        </authorList>
    </citation>
    <scope>NUCLEOTIDE SEQUENCE [LARGE SCALE GENOMIC DNA]</scope>
    <source>
        <strain evidence="4 5">NCTC10570</strain>
    </source>
</reference>
<organism evidence="4 5">
    <name type="scientific">Megamonas hypermegale</name>
    <dbReference type="NCBI Taxonomy" id="158847"/>
    <lineage>
        <taxon>Bacteria</taxon>
        <taxon>Bacillati</taxon>
        <taxon>Bacillota</taxon>
        <taxon>Negativicutes</taxon>
        <taxon>Selenomonadales</taxon>
        <taxon>Selenomonadaceae</taxon>
        <taxon>Megamonas</taxon>
    </lineage>
</organism>
<evidence type="ECO:0000313" key="4">
    <source>
        <dbReference type="EMBL" id="SNV01494.1"/>
    </source>
</evidence>
<comment type="similarity">
    <text evidence="1 2">Belongs to the small heat shock protein (HSP20) family.</text>
</comment>
<dbReference type="Proteomes" id="UP000215383">
    <property type="component" value="Chromosome 1"/>
</dbReference>
<dbReference type="Pfam" id="PF00011">
    <property type="entry name" value="HSP20"/>
    <property type="match status" value="1"/>
</dbReference>
<dbReference type="SUPFAM" id="SSF49764">
    <property type="entry name" value="HSP20-like chaperones"/>
    <property type="match status" value="1"/>
</dbReference>
<accession>A0A239TX65</accession>
<feature type="domain" description="SHSP" evidence="3">
    <location>
        <begin position="38"/>
        <end position="149"/>
    </location>
</feature>
<dbReference type="InterPro" id="IPR031107">
    <property type="entry name" value="Small_HSP"/>
</dbReference>
<protein>
    <submittedName>
        <fullName evidence="4">T786P28D</fullName>
    </submittedName>
</protein>
<name>A0A239TX65_9FIRM</name>
<evidence type="ECO:0000256" key="2">
    <source>
        <dbReference type="RuleBase" id="RU003616"/>
    </source>
</evidence>
<dbReference type="GeneID" id="78507448"/>
<dbReference type="eggNOG" id="COG0071">
    <property type="taxonomic scope" value="Bacteria"/>
</dbReference>